<organism evidence="2">
    <name type="scientific">uncultured Solirubrobacteraceae bacterium</name>
    <dbReference type="NCBI Taxonomy" id="1162706"/>
    <lineage>
        <taxon>Bacteria</taxon>
        <taxon>Bacillati</taxon>
        <taxon>Actinomycetota</taxon>
        <taxon>Thermoleophilia</taxon>
        <taxon>Solirubrobacterales</taxon>
        <taxon>Solirubrobacteraceae</taxon>
        <taxon>environmental samples</taxon>
    </lineage>
</organism>
<dbReference type="AlphaFoldDB" id="A0A6J4T9V4"/>
<protein>
    <submittedName>
        <fullName evidence="2">Uncharacterized protein</fullName>
    </submittedName>
</protein>
<evidence type="ECO:0000313" key="2">
    <source>
        <dbReference type="EMBL" id="CAA9517204.1"/>
    </source>
</evidence>
<sequence length="134" mass="14448">MQAGAPPSPLSFLDAPVTGQAPARSPEDQARALLATKTVKLVRRIGEARIYAAARRRRGRPKLALTCALRCTVRIEPTGRSARSSRRVTAGPGRATRITLRPTRSDRRMGRVVVGLTVTDAAGSRRAARLRLGL</sequence>
<name>A0A6J4T9V4_9ACTN</name>
<reference evidence="2" key="1">
    <citation type="submission" date="2020-02" db="EMBL/GenBank/DDBJ databases">
        <authorList>
            <person name="Meier V. D."/>
        </authorList>
    </citation>
    <scope>NUCLEOTIDE SEQUENCE</scope>
    <source>
        <strain evidence="2">AVDCRST_MAG30</strain>
    </source>
</reference>
<evidence type="ECO:0000256" key="1">
    <source>
        <dbReference type="SAM" id="MobiDB-lite"/>
    </source>
</evidence>
<feature type="region of interest" description="Disordered" evidence="1">
    <location>
        <begin position="1"/>
        <end position="27"/>
    </location>
</feature>
<dbReference type="EMBL" id="CADCVS010000363">
    <property type="protein sequence ID" value="CAA9517204.1"/>
    <property type="molecule type" value="Genomic_DNA"/>
</dbReference>
<accession>A0A6J4T9V4</accession>
<gene>
    <name evidence="2" type="ORF">AVDCRST_MAG30-2832</name>
</gene>
<proteinExistence type="predicted"/>